<dbReference type="GO" id="GO:0005737">
    <property type="term" value="C:cytoplasm"/>
    <property type="evidence" value="ECO:0007669"/>
    <property type="project" value="TreeGrafter"/>
</dbReference>
<dbReference type="GO" id="GO:0004587">
    <property type="term" value="F:ornithine aminotransferase activity"/>
    <property type="evidence" value="ECO:0007669"/>
    <property type="project" value="UniProtKB-EC"/>
</dbReference>
<dbReference type="InterPro" id="IPR050103">
    <property type="entry name" value="Class-III_PLP-dep_AT"/>
</dbReference>
<dbReference type="GO" id="GO:0055129">
    <property type="term" value="P:L-proline biosynthetic process"/>
    <property type="evidence" value="ECO:0007669"/>
    <property type="project" value="UniProtKB-UniPathway"/>
</dbReference>
<feature type="region of interest" description="Disordered" evidence="5">
    <location>
        <begin position="88"/>
        <end position="114"/>
    </location>
</feature>
<dbReference type="STRING" id="94128.A0A2A3E9W9"/>
<evidence type="ECO:0000256" key="2">
    <source>
        <dbReference type="ARBA" id="ARBA00008954"/>
    </source>
</evidence>
<evidence type="ECO:0000256" key="5">
    <source>
        <dbReference type="SAM" id="MobiDB-lite"/>
    </source>
</evidence>
<keyword evidence="7" id="KW-1185">Reference proteome</keyword>
<dbReference type="OrthoDB" id="425114at2759"/>
<dbReference type="EC" id="2.6.1.13" evidence="3"/>
<dbReference type="Gene3D" id="3.40.640.10">
    <property type="entry name" value="Type I PLP-dependent aspartate aminotransferase-like (Major domain)"/>
    <property type="match status" value="1"/>
</dbReference>
<name>A0A2A3E9W9_APICC</name>
<dbReference type="InterPro" id="IPR049704">
    <property type="entry name" value="Aminotrans_3_PPA_site"/>
</dbReference>
<organism evidence="6 7">
    <name type="scientific">Apis cerana cerana</name>
    <name type="common">Oriental honeybee</name>
    <dbReference type="NCBI Taxonomy" id="94128"/>
    <lineage>
        <taxon>Eukaryota</taxon>
        <taxon>Metazoa</taxon>
        <taxon>Ecdysozoa</taxon>
        <taxon>Arthropoda</taxon>
        <taxon>Hexapoda</taxon>
        <taxon>Insecta</taxon>
        <taxon>Pterygota</taxon>
        <taxon>Neoptera</taxon>
        <taxon>Endopterygota</taxon>
        <taxon>Hymenoptera</taxon>
        <taxon>Apocrita</taxon>
        <taxon>Aculeata</taxon>
        <taxon>Apoidea</taxon>
        <taxon>Anthophila</taxon>
        <taxon>Apidae</taxon>
        <taxon>Apis</taxon>
    </lineage>
</organism>
<dbReference type="PANTHER" id="PTHR11986">
    <property type="entry name" value="AMINOTRANSFERASE CLASS III"/>
    <property type="match status" value="1"/>
</dbReference>
<keyword evidence="4" id="KW-0175">Coiled coil</keyword>
<keyword evidence="3 6" id="KW-0032">Aminotransferase</keyword>
<keyword evidence="3" id="KW-0663">Pyridoxal phosphate</keyword>
<dbReference type="GO" id="GO:0030170">
    <property type="term" value="F:pyridoxal phosphate binding"/>
    <property type="evidence" value="ECO:0007669"/>
    <property type="project" value="InterPro"/>
</dbReference>
<comment type="pathway">
    <text evidence="3">Amino-acid biosynthesis; L-proline biosynthesis; L-glutamate 5-semialdehyde from L-ornithine: step 1/1.</text>
</comment>
<evidence type="ECO:0000313" key="7">
    <source>
        <dbReference type="Proteomes" id="UP000242457"/>
    </source>
</evidence>
<dbReference type="InterPro" id="IPR005814">
    <property type="entry name" value="Aminotrans_3"/>
</dbReference>
<dbReference type="Pfam" id="PF00202">
    <property type="entry name" value="Aminotran_3"/>
    <property type="match status" value="1"/>
</dbReference>
<evidence type="ECO:0000256" key="3">
    <source>
        <dbReference type="RuleBase" id="RU365036"/>
    </source>
</evidence>
<comment type="cofactor">
    <cofactor evidence="1 3">
        <name>pyridoxal 5'-phosphate</name>
        <dbReference type="ChEBI" id="CHEBI:597326"/>
    </cofactor>
</comment>
<dbReference type="GO" id="GO:0042802">
    <property type="term" value="F:identical protein binding"/>
    <property type="evidence" value="ECO:0007669"/>
    <property type="project" value="TreeGrafter"/>
</dbReference>
<reference evidence="6 7" key="1">
    <citation type="submission" date="2014-07" db="EMBL/GenBank/DDBJ databases">
        <title>Genomic and transcriptomic analysis on Apis cerana provide comprehensive insights into honey bee biology.</title>
        <authorList>
            <person name="Diao Q."/>
            <person name="Sun L."/>
            <person name="Zheng H."/>
            <person name="Zheng H."/>
            <person name="Xu S."/>
            <person name="Wang S."/>
            <person name="Zeng Z."/>
            <person name="Hu F."/>
            <person name="Su S."/>
            <person name="Wu J."/>
        </authorList>
    </citation>
    <scope>NUCLEOTIDE SEQUENCE [LARGE SCALE GENOMIC DNA]</scope>
    <source>
        <tissue evidence="6">Pupae without intestine</tissue>
    </source>
</reference>
<dbReference type="GO" id="GO:0010121">
    <property type="term" value="P:L-arginine catabolic process to proline via ornithine"/>
    <property type="evidence" value="ECO:0007669"/>
    <property type="project" value="TreeGrafter"/>
</dbReference>
<evidence type="ECO:0000256" key="4">
    <source>
        <dbReference type="SAM" id="Coils"/>
    </source>
</evidence>
<dbReference type="PROSITE" id="PS00600">
    <property type="entry name" value="AA_TRANSFER_CLASS_3"/>
    <property type="match status" value="1"/>
</dbReference>
<protein>
    <recommendedName>
        <fullName evidence="3">Ornithine aminotransferase</fullName>
        <ecNumber evidence="3">2.6.1.13</ecNumber>
    </recommendedName>
</protein>
<proteinExistence type="inferred from homology"/>
<dbReference type="SUPFAM" id="SSF53383">
    <property type="entry name" value="PLP-dependent transferases"/>
    <property type="match status" value="1"/>
</dbReference>
<dbReference type="EMBL" id="KZ288325">
    <property type="protein sequence ID" value="PBC27989.1"/>
    <property type="molecule type" value="Genomic_DNA"/>
</dbReference>
<sequence length="157" mass="17773">MFQFSREMDGYLKGVRKLCTKYNILWIADEIQTGLCRTGKRLAVDHENERPDILILGKALSGGMYPVSGILADDHIMLCLETGTHGSTFGGNPLGEKKTREAENEEKGAEADAEVEIEGEAEEIDDFLYEKKLINEKKVINDRVKRQEKKNKGKEKR</sequence>
<dbReference type="UniPathway" id="UPA00098">
    <property type="reaction ID" value="UER00358"/>
</dbReference>
<feature type="coiled-coil region" evidence="4">
    <location>
        <begin position="130"/>
        <end position="157"/>
    </location>
</feature>
<dbReference type="Proteomes" id="UP000242457">
    <property type="component" value="Unassembled WGS sequence"/>
</dbReference>
<evidence type="ECO:0000256" key="1">
    <source>
        <dbReference type="ARBA" id="ARBA00001933"/>
    </source>
</evidence>
<dbReference type="PANTHER" id="PTHR11986:SF18">
    <property type="entry name" value="ORNITHINE AMINOTRANSFERASE, MITOCHONDRIAL"/>
    <property type="match status" value="1"/>
</dbReference>
<comment type="catalytic activity">
    <reaction evidence="3">
        <text>a 2-oxocarboxylate + L-ornithine = L-glutamate 5-semialdehyde + an L-alpha-amino acid</text>
        <dbReference type="Rhea" id="RHEA:13877"/>
        <dbReference type="ChEBI" id="CHEBI:35179"/>
        <dbReference type="ChEBI" id="CHEBI:46911"/>
        <dbReference type="ChEBI" id="CHEBI:58066"/>
        <dbReference type="ChEBI" id="CHEBI:59869"/>
        <dbReference type="EC" id="2.6.1.13"/>
    </reaction>
</comment>
<dbReference type="AlphaFoldDB" id="A0A2A3E9W9"/>
<dbReference type="GO" id="GO:0019544">
    <property type="term" value="P:L-arginine catabolic process to L-glutamate"/>
    <property type="evidence" value="ECO:0007669"/>
    <property type="project" value="TreeGrafter"/>
</dbReference>
<accession>A0A2A3E9W9</accession>
<dbReference type="InterPro" id="IPR015424">
    <property type="entry name" value="PyrdxlP-dep_Trfase"/>
</dbReference>
<keyword evidence="3 6" id="KW-0808">Transferase</keyword>
<gene>
    <name evidence="6" type="ORF">APICC_06744</name>
</gene>
<comment type="similarity">
    <text evidence="2 3">Belongs to the class-III pyridoxal-phosphate-dependent aminotransferase family.</text>
</comment>
<dbReference type="InterPro" id="IPR015421">
    <property type="entry name" value="PyrdxlP-dep_Trfase_major"/>
</dbReference>
<feature type="compositionally biased region" description="Basic and acidic residues" evidence="5">
    <location>
        <begin position="95"/>
        <end position="110"/>
    </location>
</feature>
<evidence type="ECO:0000313" key="6">
    <source>
        <dbReference type="EMBL" id="PBC27989.1"/>
    </source>
</evidence>